<accession>A0ABD2QIW5</accession>
<sequence length="281" mass="31130">MVFTQVTANIDHETGFPRGGNRFNCGTWMDKMGSSERAGNRGLPATPRDGSAVELVGLCFAVVNFFSKHADLLEGCQGVTDRASGQVITWTEWAAKIQANFERLFWIPTDSQDPSWAYNSGTYRDCVGSSLGYSDHQLRPNFLVAMVLAPELFDVGHAWTALQIVKERLCGPVGMCTLSRDDMAYRGDYDNSNDSDDFHLARGYNYHQMASRKESVDLAAVRQHVDEMFANLDAALMDSAWRSLPELTNSQGSVSLLALDYNLEKVAMKGINSGSAELIRY</sequence>
<evidence type="ECO:0000313" key="2">
    <source>
        <dbReference type="EMBL" id="KAL3318336.1"/>
    </source>
</evidence>
<organism evidence="2 3">
    <name type="scientific">Cichlidogyrus casuarinus</name>
    <dbReference type="NCBI Taxonomy" id="1844966"/>
    <lineage>
        <taxon>Eukaryota</taxon>
        <taxon>Metazoa</taxon>
        <taxon>Spiralia</taxon>
        <taxon>Lophotrochozoa</taxon>
        <taxon>Platyhelminthes</taxon>
        <taxon>Monogenea</taxon>
        <taxon>Monopisthocotylea</taxon>
        <taxon>Dactylogyridea</taxon>
        <taxon>Ancyrocephalidae</taxon>
        <taxon>Cichlidogyrus</taxon>
    </lineage>
</organism>
<dbReference type="SUPFAM" id="SSF48208">
    <property type="entry name" value="Six-hairpin glycosidases"/>
    <property type="match status" value="1"/>
</dbReference>
<name>A0ABD2QIW5_9PLAT</name>
<dbReference type="InterPro" id="IPR010401">
    <property type="entry name" value="AGL/Gdb1"/>
</dbReference>
<dbReference type="Proteomes" id="UP001626550">
    <property type="component" value="Unassembled WGS sequence"/>
</dbReference>
<dbReference type="AlphaFoldDB" id="A0ABD2QIW5"/>
<dbReference type="EMBL" id="JBJKFK010000257">
    <property type="protein sequence ID" value="KAL3318336.1"/>
    <property type="molecule type" value="Genomic_DNA"/>
</dbReference>
<feature type="domain" description="Glycogen debranching enzyme C-terminal" evidence="1">
    <location>
        <begin position="6"/>
        <end position="253"/>
    </location>
</feature>
<comment type="caution">
    <text evidence="2">The sequence shown here is derived from an EMBL/GenBank/DDBJ whole genome shotgun (WGS) entry which is preliminary data.</text>
</comment>
<gene>
    <name evidence="2" type="ORF">Ciccas_002998</name>
</gene>
<keyword evidence="3" id="KW-1185">Reference proteome</keyword>
<dbReference type="PANTHER" id="PTHR10569:SF2">
    <property type="entry name" value="GLYCOGEN DEBRANCHING ENZYME"/>
    <property type="match status" value="1"/>
</dbReference>
<dbReference type="Pfam" id="PF06202">
    <property type="entry name" value="GDE_C"/>
    <property type="match status" value="1"/>
</dbReference>
<dbReference type="InterPro" id="IPR008928">
    <property type="entry name" value="6-hairpin_glycosidase_sf"/>
</dbReference>
<protein>
    <recommendedName>
        <fullName evidence="1">Glycogen debranching enzyme C-terminal domain-containing protein</fullName>
    </recommendedName>
</protein>
<evidence type="ECO:0000313" key="3">
    <source>
        <dbReference type="Proteomes" id="UP001626550"/>
    </source>
</evidence>
<evidence type="ECO:0000259" key="1">
    <source>
        <dbReference type="Pfam" id="PF06202"/>
    </source>
</evidence>
<proteinExistence type="predicted"/>
<dbReference type="InterPro" id="IPR032790">
    <property type="entry name" value="GDE_C"/>
</dbReference>
<dbReference type="PANTHER" id="PTHR10569">
    <property type="entry name" value="GLYCOGEN DEBRANCHING ENZYME"/>
    <property type="match status" value="1"/>
</dbReference>
<reference evidence="2 3" key="1">
    <citation type="submission" date="2024-11" db="EMBL/GenBank/DDBJ databases">
        <title>Adaptive evolution of stress response genes in parasites aligns with host niche diversity.</title>
        <authorList>
            <person name="Hahn C."/>
            <person name="Resl P."/>
        </authorList>
    </citation>
    <scope>NUCLEOTIDE SEQUENCE [LARGE SCALE GENOMIC DNA]</scope>
    <source>
        <strain evidence="2">EGGRZ-B1_66</strain>
        <tissue evidence="2">Body</tissue>
    </source>
</reference>